<organism evidence="2 3">
    <name type="scientific">Rhodocollybia butyracea</name>
    <dbReference type="NCBI Taxonomy" id="206335"/>
    <lineage>
        <taxon>Eukaryota</taxon>
        <taxon>Fungi</taxon>
        <taxon>Dikarya</taxon>
        <taxon>Basidiomycota</taxon>
        <taxon>Agaricomycotina</taxon>
        <taxon>Agaricomycetes</taxon>
        <taxon>Agaricomycetidae</taxon>
        <taxon>Agaricales</taxon>
        <taxon>Marasmiineae</taxon>
        <taxon>Omphalotaceae</taxon>
        <taxon>Rhodocollybia</taxon>
    </lineage>
</organism>
<proteinExistence type="predicted"/>
<evidence type="ECO:0000313" key="3">
    <source>
        <dbReference type="Proteomes" id="UP000772434"/>
    </source>
</evidence>
<name>A0A9P5PUS3_9AGAR</name>
<accession>A0A9P5PUS3</accession>
<dbReference type="OrthoDB" id="5588846at2759"/>
<reference evidence="2" key="1">
    <citation type="submission" date="2020-11" db="EMBL/GenBank/DDBJ databases">
        <authorList>
            <consortium name="DOE Joint Genome Institute"/>
            <person name="Ahrendt S."/>
            <person name="Riley R."/>
            <person name="Andreopoulos W."/>
            <person name="Labutti K."/>
            <person name="Pangilinan J."/>
            <person name="Ruiz-Duenas F.J."/>
            <person name="Barrasa J.M."/>
            <person name="Sanchez-Garcia M."/>
            <person name="Camarero S."/>
            <person name="Miyauchi S."/>
            <person name="Serrano A."/>
            <person name="Linde D."/>
            <person name="Babiker R."/>
            <person name="Drula E."/>
            <person name="Ayuso-Fernandez I."/>
            <person name="Pacheco R."/>
            <person name="Padilla G."/>
            <person name="Ferreira P."/>
            <person name="Barriuso J."/>
            <person name="Kellner H."/>
            <person name="Castanera R."/>
            <person name="Alfaro M."/>
            <person name="Ramirez L."/>
            <person name="Pisabarro A.G."/>
            <person name="Kuo A."/>
            <person name="Tritt A."/>
            <person name="Lipzen A."/>
            <person name="He G."/>
            <person name="Yan M."/>
            <person name="Ng V."/>
            <person name="Cullen D."/>
            <person name="Martin F."/>
            <person name="Rosso M.-N."/>
            <person name="Henrissat B."/>
            <person name="Hibbett D."/>
            <person name="Martinez A.T."/>
            <person name="Grigoriev I.V."/>
        </authorList>
    </citation>
    <scope>NUCLEOTIDE SEQUENCE</scope>
    <source>
        <strain evidence="2">AH 40177</strain>
    </source>
</reference>
<feature type="region of interest" description="Disordered" evidence="1">
    <location>
        <begin position="33"/>
        <end position="53"/>
    </location>
</feature>
<sequence length="111" mass="12320">MDHFLSLRRTTAIDSLSTRLSSLSADFTETLETVSRKNSDSPRTVSTRKSKFKPDYALSHPGTIHLSSETNDASDLSSWRVIFQLNIDSDVFESLQEAHAGEQSTDKARSG</sequence>
<dbReference type="Proteomes" id="UP000772434">
    <property type="component" value="Unassembled WGS sequence"/>
</dbReference>
<dbReference type="EMBL" id="JADNRY010000060">
    <property type="protein sequence ID" value="KAF9068470.1"/>
    <property type="molecule type" value="Genomic_DNA"/>
</dbReference>
<evidence type="ECO:0000313" key="2">
    <source>
        <dbReference type="EMBL" id="KAF9068470.1"/>
    </source>
</evidence>
<evidence type="ECO:0000256" key="1">
    <source>
        <dbReference type="SAM" id="MobiDB-lite"/>
    </source>
</evidence>
<protein>
    <submittedName>
        <fullName evidence="2">Uncharacterized protein</fullName>
    </submittedName>
</protein>
<dbReference type="AlphaFoldDB" id="A0A9P5PUS3"/>
<gene>
    <name evidence="2" type="ORF">BDP27DRAFT_1448343</name>
</gene>
<keyword evidence="3" id="KW-1185">Reference proteome</keyword>
<comment type="caution">
    <text evidence="2">The sequence shown here is derived from an EMBL/GenBank/DDBJ whole genome shotgun (WGS) entry which is preliminary data.</text>
</comment>